<keyword evidence="3" id="KW-1185">Reference proteome</keyword>
<name>A0A026WB71_OOCBI</name>
<reference evidence="2 3" key="1">
    <citation type="journal article" date="2014" name="Curr. Biol.">
        <title>The genome of the clonal raider ant Cerapachys biroi.</title>
        <authorList>
            <person name="Oxley P.R."/>
            <person name="Ji L."/>
            <person name="Fetter-Pruneda I."/>
            <person name="McKenzie S.K."/>
            <person name="Li C."/>
            <person name="Hu H."/>
            <person name="Zhang G."/>
            <person name="Kronauer D.J."/>
        </authorList>
    </citation>
    <scope>NUCLEOTIDE SEQUENCE [LARGE SCALE GENOMIC DNA]</scope>
</reference>
<protein>
    <submittedName>
        <fullName evidence="2">Uncharacterized protein</fullName>
    </submittedName>
</protein>
<evidence type="ECO:0000313" key="3">
    <source>
        <dbReference type="Proteomes" id="UP000053097"/>
    </source>
</evidence>
<dbReference type="AlphaFoldDB" id="A0A026WB71"/>
<sequence>MLPLVTSANLPREIQGRDDAYEDESGEGATRSRIHARGCAASTFRGTEIYGLIRRGDPAVVR</sequence>
<dbReference type="EMBL" id="KK107347">
    <property type="protein sequence ID" value="EZA52279.1"/>
    <property type="molecule type" value="Genomic_DNA"/>
</dbReference>
<dbReference type="Proteomes" id="UP000053097">
    <property type="component" value="Unassembled WGS sequence"/>
</dbReference>
<evidence type="ECO:0000313" key="2">
    <source>
        <dbReference type="EMBL" id="EZA52279.1"/>
    </source>
</evidence>
<organism evidence="2 3">
    <name type="scientific">Ooceraea biroi</name>
    <name type="common">Clonal raider ant</name>
    <name type="synonym">Cerapachys biroi</name>
    <dbReference type="NCBI Taxonomy" id="2015173"/>
    <lineage>
        <taxon>Eukaryota</taxon>
        <taxon>Metazoa</taxon>
        <taxon>Ecdysozoa</taxon>
        <taxon>Arthropoda</taxon>
        <taxon>Hexapoda</taxon>
        <taxon>Insecta</taxon>
        <taxon>Pterygota</taxon>
        <taxon>Neoptera</taxon>
        <taxon>Endopterygota</taxon>
        <taxon>Hymenoptera</taxon>
        <taxon>Apocrita</taxon>
        <taxon>Aculeata</taxon>
        <taxon>Formicoidea</taxon>
        <taxon>Formicidae</taxon>
        <taxon>Dorylinae</taxon>
        <taxon>Ooceraea</taxon>
    </lineage>
</organism>
<gene>
    <name evidence="2" type="ORF">X777_08949</name>
</gene>
<feature type="region of interest" description="Disordered" evidence="1">
    <location>
        <begin position="1"/>
        <end position="32"/>
    </location>
</feature>
<evidence type="ECO:0000256" key="1">
    <source>
        <dbReference type="SAM" id="MobiDB-lite"/>
    </source>
</evidence>
<proteinExistence type="predicted"/>
<accession>A0A026WB71</accession>